<dbReference type="Gene3D" id="3.40.190.10">
    <property type="entry name" value="Periplasmic binding protein-like II"/>
    <property type="match status" value="1"/>
</dbReference>
<dbReference type="PANTHER" id="PTHR43649">
    <property type="entry name" value="ARABINOSE-BINDING PROTEIN-RELATED"/>
    <property type="match status" value="1"/>
</dbReference>
<dbReference type="PROSITE" id="PS51257">
    <property type="entry name" value="PROKAR_LIPOPROTEIN"/>
    <property type="match status" value="1"/>
</dbReference>
<evidence type="ECO:0000313" key="1">
    <source>
        <dbReference type="EMBL" id="PXW90162.1"/>
    </source>
</evidence>
<dbReference type="CDD" id="cd13585">
    <property type="entry name" value="PBP2_TMBP_like"/>
    <property type="match status" value="1"/>
</dbReference>
<evidence type="ECO:0000313" key="2">
    <source>
        <dbReference type="Proteomes" id="UP000247978"/>
    </source>
</evidence>
<reference evidence="1 2" key="1">
    <citation type="submission" date="2018-05" db="EMBL/GenBank/DDBJ databases">
        <title>Genomic Encyclopedia of Type Strains, Phase IV (KMG-IV): sequencing the most valuable type-strain genomes for metagenomic binning, comparative biology and taxonomic classification.</title>
        <authorList>
            <person name="Goeker M."/>
        </authorList>
    </citation>
    <scope>NUCLEOTIDE SEQUENCE [LARGE SCALE GENOMIC DNA]</scope>
    <source>
        <strain evidence="1 2">DSM 28556</strain>
    </source>
</reference>
<dbReference type="Proteomes" id="UP000247978">
    <property type="component" value="Unassembled WGS sequence"/>
</dbReference>
<keyword evidence="2" id="KW-1185">Reference proteome</keyword>
<gene>
    <name evidence="1" type="ORF">DFR56_10171</name>
</gene>
<dbReference type="Pfam" id="PF01547">
    <property type="entry name" value="SBP_bac_1"/>
    <property type="match status" value="1"/>
</dbReference>
<dbReference type="InterPro" id="IPR006059">
    <property type="entry name" value="SBP"/>
</dbReference>
<protein>
    <submittedName>
        <fullName evidence="1">Carbohydrate ABC transporter substrate-binding protein (CUT1 family)</fullName>
    </submittedName>
</protein>
<dbReference type="InterPro" id="IPR050490">
    <property type="entry name" value="Bact_solute-bd_prot1"/>
</dbReference>
<organism evidence="1 2">
    <name type="scientific">Pseudogracilibacillus auburnensis</name>
    <dbReference type="NCBI Taxonomy" id="1494959"/>
    <lineage>
        <taxon>Bacteria</taxon>
        <taxon>Bacillati</taxon>
        <taxon>Bacillota</taxon>
        <taxon>Bacilli</taxon>
        <taxon>Bacillales</taxon>
        <taxon>Bacillaceae</taxon>
        <taxon>Pseudogracilibacillus</taxon>
    </lineage>
</organism>
<sequence length="446" mass="49039">MGKRGKITLLSLLIGILAIGLVGCGGEKEKSNDNAQQDTDTSDELSGEVVMWTASLSGEPFDSYFADIKKEFEELHPNVDVIIEDIPQNDIEQKVLTSLTGNDVPDVVNLAPRYMVNIASQGGLLDLSELVSEELKNTFLEGPFKSGNFEDGLYALPWYLTTTVSWYNDDHFEQAGITETPSNTQEIYETAKAITEKTGKPSYFQIINEGDTVMEKMLTLADGEPIVKDGKTVLQDNEDIVEYFTLTQKMYQEGIMPQENVEGTFSTAQELYMAGNLSLTESGVTFLGPIESGAPNIYEVSKAGQPLNDLDARMNVAVMNFSIPAKSNNPDAAMALAEFVTNAENQLEFAKIAGTVLPSTKESLEDEYFTDPGDSPKALGMLEAAKSLERAEVLIPPLENSAELREVVKNTYVENLQGKLTPEEALQKIAEKWDESFEKTSIQPTF</sequence>
<proteinExistence type="predicted"/>
<comment type="caution">
    <text evidence="1">The sequence shown here is derived from an EMBL/GenBank/DDBJ whole genome shotgun (WGS) entry which is preliminary data.</text>
</comment>
<dbReference type="SUPFAM" id="SSF53850">
    <property type="entry name" value="Periplasmic binding protein-like II"/>
    <property type="match status" value="1"/>
</dbReference>
<accession>A0A2V3W7S0</accession>
<dbReference type="EMBL" id="QJJQ01000001">
    <property type="protein sequence ID" value="PXW90162.1"/>
    <property type="molecule type" value="Genomic_DNA"/>
</dbReference>
<dbReference type="PANTHER" id="PTHR43649:SF12">
    <property type="entry name" value="DIACETYLCHITOBIOSE BINDING PROTEIN DASA"/>
    <property type="match status" value="1"/>
</dbReference>
<name>A0A2V3W7S0_9BACI</name>
<dbReference type="OrthoDB" id="9769685at2"/>
<dbReference type="RefSeq" id="WP_110393440.1">
    <property type="nucleotide sequence ID" value="NZ_JBHUHB010000001.1"/>
</dbReference>
<dbReference type="AlphaFoldDB" id="A0A2V3W7S0"/>